<feature type="compositionally biased region" description="Basic and acidic residues" evidence="1">
    <location>
        <begin position="70"/>
        <end position="80"/>
    </location>
</feature>
<dbReference type="SUPFAM" id="SSF55277">
    <property type="entry name" value="GYF domain"/>
    <property type="match status" value="1"/>
</dbReference>
<dbReference type="InterPro" id="IPR003169">
    <property type="entry name" value="GYF"/>
</dbReference>
<dbReference type="SMART" id="SM00444">
    <property type="entry name" value="GYF"/>
    <property type="match status" value="1"/>
</dbReference>
<dbReference type="FunFam" id="3.30.1490.40:FF:000005">
    <property type="entry name" value="CD2 antigen cytoplasmic tail-binding protein 2"/>
    <property type="match status" value="1"/>
</dbReference>
<evidence type="ECO:0000259" key="2">
    <source>
        <dbReference type="PROSITE" id="PS50829"/>
    </source>
</evidence>
<reference evidence="4" key="1">
    <citation type="submission" date="2017-01" db="EMBL/GenBank/DDBJ databases">
        <title>Comparative genomics of anhydrobiosis in the tardigrade Hypsibius dujardini.</title>
        <authorList>
            <person name="Yoshida Y."/>
            <person name="Koutsovoulos G."/>
            <person name="Laetsch D."/>
            <person name="Stevens L."/>
            <person name="Kumar S."/>
            <person name="Horikawa D."/>
            <person name="Ishino K."/>
            <person name="Komine S."/>
            <person name="Tomita M."/>
            <person name="Blaxter M."/>
            <person name="Arakawa K."/>
        </authorList>
    </citation>
    <scope>NUCLEOTIDE SEQUENCE [LARGE SCALE GENOMIC DNA]</scope>
    <source>
        <strain evidence="4">Z151</strain>
    </source>
</reference>
<feature type="region of interest" description="Disordered" evidence="1">
    <location>
        <begin position="1"/>
        <end position="95"/>
    </location>
</feature>
<dbReference type="Proteomes" id="UP000192578">
    <property type="component" value="Unassembled WGS sequence"/>
</dbReference>
<evidence type="ECO:0000313" key="4">
    <source>
        <dbReference type="Proteomes" id="UP000192578"/>
    </source>
</evidence>
<evidence type="ECO:0000256" key="1">
    <source>
        <dbReference type="SAM" id="MobiDB-lite"/>
    </source>
</evidence>
<gene>
    <name evidence="3" type="ORF">BV898_09668</name>
</gene>
<dbReference type="InterPro" id="IPR039905">
    <property type="entry name" value="CD2BP2/Lin1"/>
</dbReference>
<name>A0A1W0WLV4_HYPEX</name>
<dbReference type="EMBL" id="MTYJ01000077">
    <property type="protein sequence ID" value="OQV16184.1"/>
    <property type="molecule type" value="Genomic_DNA"/>
</dbReference>
<dbReference type="Gene3D" id="3.30.1490.40">
    <property type="match status" value="1"/>
</dbReference>
<dbReference type="PROSITE" id="PS50829">
    <property type="entry name" value="GYF"/>
    <property type="match status" value="1"/>
</dbReference>
<keyword evidence="4" id="KW-1185">Reference proteome</keyword>
<dbReference type="Pfam" id="PF02213">
    <property type="entry name" value="GYF"/>
    <property type="match status" value="1"/>
</dbReference>
<dbReference type="GO" id="GO:0005682">
    <property type="term" value="C:U5 snRNP"/>
    <property type="evidence" value="ECO:0007669"/>
    <property type="project" value="InterPro"/>
</dbReference>
<organism evidence="3 4">
    <name type="scientific">Hypsibius exemplaris</name>
    <name type="common">Freshwater tardigrade</name>
    <dbReference type="NCBI Taxonomy" id="2072580"/>
    <lineage>
        <taxon>Eukaryota</taxon>
        <taxon>Metazoa</taxon>
        <taxon>Ecdysozoa</taxon>
        <taxon>Tardigrada</taxon>
        <taxon>Eutardigrada</taxon>
        <taxon>Parachela</taxon>
        <taxon>Hypsibioidea</taxon>
        <taxon>Hypsibiidae</taxon>
        <taxon>Hypsibius</taxon>
    </lineage>
</organism>
<dbReference type="AlphaFoldDB" id="A0A1W0WLV4"/>
<feature type="domain" description="GYF" evidence="2">
    <location>
        <begin position="294"/>
        <end position="352"/>
    </location>
</feature>
<feature type="compositionally biased region" description="Acidic residues" evidence="1">
    <location>
        <begin position="47"/>
        <end position="69"/>
    </location>
</feature>
<dbReference type="OrthoDB" id="331341at2759"/>
<dbReference type="PANTHER" id="PTHR13138">
    <property type="entry name" value="PROTEIN LIN1"/>
    <property type="match status" value="1"/>
</dbReference>
<protein>
    <submittedName>
        <fullName evidence="3">CD2 antigen cytoplasmic tail-binding protein 2</fullName>
    </submittedName>
</protein>
<dbReference type="PANTHER" id="PTHR13138:SF3">
    <property type="entry name" value="CD2 ANTIGEN CYTOPLASMIC TAIL-BINDING PROTEIN 2"/>
    <property type="match status" value="1"/>
</dbReference>
<comment type="caution">
    <text evidence="3">The sequence shown here is derived from an EMBL/GenBank/DDBJ whole genome shotgun (WGS) entry which is preliminary data.</text>
</comment>
<dbReference type="InterPro" id="IPR035445">
    <property type="entry name" value="GYF-like_dom_sf"/>
</dbReference>
<proteinExistence type="predicted"/>
<sequence>MPAMGPPTGKRTVSESGVSDDAIDMETEDKPKRPKIATEGADSAVDSGEDSAVEEEGDDDDEDGDDGQESDGKQEYKILGDDDVEGQEDGTVKVDDGVRITPFNIQEELEEGHFDTDGNFYVDKDKGVKDAWLEGLDQFADEDYEKLRKKKADEAAAEDAAAPAAQSDSELYKIILGLLRPGESIGKALRRLGAGIKPTQRVKKGGLSAAAATAVDPVKKEFDALTAAADAILGKGNLEIYQETFEKIQHKLSKDDARLKGLAVDAEADIFGEDFDAKKVSQPKADEEEDSANQTLWEYKWENTETADIHGPYSSEQMIDWVQQDFFKDGVFVRKAGVVDAPFYTSKRVDFELYV</sequence>
<evidence type="ECO:0000313" key="3">
    <source>
        <dbReference type="EMBL" id="OQV16184.1"/>
    </source>
</evidence>
<accession>A0A1W0WLV4</accession>